<keyword evidence="5 8" id="KW-1133">Transmembrane helix</keyword>
<dbReference type="InterPro" id="IPR050363">
    <property type="entry name" value="MIP/Aquaporin"/>
</dbReference>
<feature type="transmembrane region" description="Helical" evidence="8">
    <location>
        <begin position="260"/>
        <end position="280"/>
    </location>
</feature>
<evidence type="ECO:0000256" key="1">
    <source>
        <dbReference type="ARBA" id="ARBA00004141"/>
    </source>
</evidence>
<name>A0ABD2Q706_9PLAT</name>
<dbReference type="EMBL" id="JBJKFK010000771">
    <property type="protein sequence ID" value="KAL3315347.1"/>
    <property type="molecule type" value="Genomic_DNA"/>
</dbReference>
<accession>A0ABD2Q706</accession>
<feature type="transmembrane region" description="Helical" evidence="8">
    <location>
        <begin position="40"/>
        <end position="63"/>
    </location>
</feature>
<evidence type="ECO:0000256" key="2">
    <source>
        <dbReference type="ARBA" id="ARBA00006175"/>
    </source>
</evidence>
<dbReference type="NCBIfam" id="TIGR00861">
    <property type="entry name" value="MIP"/>
    <property type="match status" value="1"/>
</dbReference>
<dbReference type="GO" id="GO:0015254">
    <property type="term" value="F:glycerol channel activity"/>
    <property type="evidence" value="ECO:0007669"/>
    <property type="project" value="UniProtKB-ARBA"/>
</dbReference>
<dbReference type="InterPro" id="IPR000425">
    <property type="entry name" value="MIP"/>
</dbReference>
<dbReference type="GO" id="GO:0016020">
    <property type="term" value="C:membrane"/>
    <property type="evidence" value="ECO:0007669"/>
    <property type="project" value="UniProtKB-SubCell"/>
</dbReference>
<dbReference type="CDD" id="cd00333">
    <property type="entry name" value="MIP"/>
    <property type="match status" value="1"/>
</dbReference>
<dbReference type="Proteomes" id="UP001626550">
    <property type="component" value="Unassembled WGS sequence"/>
</dbReference>
<keyword evidence="3 7" id="KW-0813">Transport</keyword>
<dbReference type="SUPFAM" id="SSF81338">
    <property type="entry name" value="Aquaporin-like"/>
    <property type="match status" value="1"/>
</dbReference>
<dbReference type="PANTHER" id="PTHR43829:SF9">
    <property type="entry name" value="AQUAPORIN-9"/>
    <property type="match status" value="1"/>
</dbReference>
<protein>
    <submittedName>
        <fullName evidence="9">Aquaporin-3</fullName>
    </submittedName>
</protein>
<evidence type="ECO:0000313" key="9">
    <source>
        <dbReference type="EMBL" id="KAL3315347.1"/>
    </source>
</evidence>
<evidence type="ECO:0000256" key="5">
    <source>
        <dbReference type="ARBA" id="ARBA00022989"/>
    </source>
</evidence>
<dbReference type="PRINTS" id="PR00783">
    <property type="entry name" value="MINTRINSICP"/>
</dbReference>
<keyword evidence="4 7" id="KW-0812">Transmembrane</keyword>
<dbReference type="AlphaFoldDB" id="A0ABD2Q706"/>
<evidence type="ECO:0000313" key="10">
    <source>
        <dbReference type="Proteomes" id="UP001626550"/>
    </source>
</evidence>
<proteinExistence type="inferred from homology"/>
<comment type="similarity">
    <text evidence="2 7">Belongs to the MIP/aquaporin (TC 1.A.8) family.</text>
</comment>
<comment type="subcellular location">
    <subcellularLocation>
        <location evidence="1">Membrane</location>
        <topology evidence="1">Multi-pass membrane protein</topology>
    </subcellularLocation>
</comment>
<gene>
    <name evidence="9" type="primary">AQP3</name>
    <name evidence="9" type="ORF">Ciccas_006023</name>
</gene>
<evidence type="ECO:0000256" key="4">
    <source>
        <dbReference type="ARBA" id="ARBA00022692"/>
    </source>
</evidence>
<keyword evidence="6 8" id="KW-0472">Membrane</keyword>
<evidence type="ECO:0000256" key="6">
    <source>
        <dbReference type="ARBA" id="ARBA00023136"/>
    </source>
</evidence>
<reference evidence="9 10" key="1">
    <citation type="submission" date="2024-11" db="EMBL/GenBank/DDBJ databases">
        <title>Adaptive evolution of stress response genes in parasites aligns with host niche diversity.</title>
        <authorList>
            <person name="Hahn C."/>
            <person name="Resl P."/>
        </authorList>
    </citation>
    <scope>NUCLEOTIDE SEQUENCE [LARGE SCALE GENOMIC DNA]</scope>
    <source>
        <strain evidence="9">EGGRZ-B1_66</strain>
        <tissue evidence="9">Body</tissue>
    </source>
</reference>
<organism evidence="9 10">
    <name type="scientific">Cichlidogyrus casuarinus</name>
    <dbReference type="NCBI Taxonomy" id="1844966"/>
    <lineage>
        <taxon>Eukaryota</taxon>
        <taxon>Metazoa</taxon>
        <taxon>Spiralia</taxon>
        <taxon>Lophotrochozoa</taxon>
        <taxon>Platyhelminthes</taxon>
        <taxon>Monogenea</taxon>
        <taxon>Monopisthocotylea</taxon>
        <taxon>Dactylogyridea</taxon>
        <taxon>Ancyrocephalidae</taxon>
        <taxon>Cichlidogyrus</taxon>
    </lineage>
</organism>
<dbReference type="InterPro" id="IPR023271">
    <property type="entry name" value="Aquaporin-like"/>
</dbReference>
<keyword evidence="10" id="KW-1185">Reference proteome</keyword>
<feature type="transmembrane region" description="Helical" evidence="8">
    <location>
        <begin position="209"/>
        <end position="233"/>
    </location>
</feature>
<dbReference type="PANTHER" id="PTHR43829">
    <property type="entry name" value="AQUAPORIN OR AQUAGLYCEROPORIN RELATED"/>
    <property type="match status" value="1"/>
</dbReference>
<comment type="caution">
    <text evidence="9">The sequence shown here is derived from an EMBL/GenBank/DDBJ whole genome shotgun (WGS) entry which is preliminary data.</text>
</comment>
<feature type="transmembrane region" description="Helical" evidence="8">
    <location>
        <begin position="123"/>
        <end position="142"/>
    </location>
</feature>
<sequence>MPTEDAQTSSKPTLDERLDVIRHTVANKMRLRAMPVVRECFAEFIGTAILIIFGCGVLAQVIVGDNGKGGHGDFMSISLGWGMAVMIGVFFSGGAGPGLINPAVTLAFAIVGKVKFYKVLPYTLSQLLGAFVGALLVLAIHYDGIVNLAERDNNGEYKLNHTGKIFVTMPAEGISNTACFVDQLFGTFLLASSALAITDKNNWHLPSYLHPFMIGMMIFTVVGAFGINAGAALNPARDLGPRLMIALCGWGTQSFTAYQYYFWIPIVGPYIGAIVGAIFYEMTIGIHLDEAGDPSLPKNFNDRVRSVIILIFSHTDSIGAQKNH</sequence>
<dbReference type="Gene3D" id="1.20.1080.10">
    <property type="entry name" value="Glycerol uptake facilitator protein"/>
    <property type="match status" value="1"/>
</dbReference>
<evidence type="ECO:0000256" key="3">
    <source>
        <dbReference type="ARBA" id="ARBA00022448"/>
    </source>
</evidence>
<dbReference type="Pfam" id="PF00230">
    <property type="entry name" value="MIP"/>
    <property type="match status" value="1"/>
</dbReference>
<evidence type="ECO:0000256" key="8">
    <source>
        <dbReference type="SAM" id="Phobius"/>
    </source>
</evidence>
<evidence type="ECO:0000256" key="7">
    <source>
        <dbReference type="RuleBase" id="RU000477"/>
    </source>
</evidence>
<feature type="transmembrane region" description="Helical" evidence="8">
    <location>
        <begin position="83"/>
        <end position="111"/>
    </location>
</feature>